<dbReference type="EMBL" id="CAKXAJ010026059">
    <property type="protein sequence ID" value="CAH2253605.1"/>
    <property type="molecule type" value="Genomic_DNA"/>
</dbReference>
<sequence>MKLAQKPEAKAAEMGIIFQMPLASGIINCIPGYVATRARGHAAVIARFVGRAMSVEMIYVCKPACAVATLATTGNFVQFHGQCIHKHSREVGRIRANANVFTAVR</sequence>
<evidence type="ECO:0000313" key="2">
    <source>
        <dbReference type="Proteomes" id="UP000838756"/>
    </source>
</evidence>
<proteinExistence type="predicted"/>
<reference evidence="1" key="1">
    <citation type="submission" date="2022-03" db="EMBL/GenBank/DDBJ databases">
        <authorList>
            <person name="Lindestad O."/>
        </authorList>
    </citation>
    <scope>NUCLEOTIDE SEQUENCE</scope>
</reference>
<gene>
    <name evidence="1" type="primary">jg16509</name>
    <name evidence="1" type="ORF">PAEG_LOCUS22546</name>
</gene>
<evidence type="ECO:0000313" key="1">
    <source>
        <dbReference type="EMBL" id="CAH2253605.1"/>
    </source>
</evidence>
<dbReference type="AlphaFoldDB" id="A0A8S4S5J3"/>
<dbReference type="Proteomes" id="UP000838756">
    <property type="component" value="Unassembled WGS sequence"/>
</dbReference>
<keyword evidence="2" id="KW-1185">Reference proteome</keyword>
<accession>A0A8S4S5J3</accession>
<organism evidence="1 2">
    <name type="scientific">Pararge aegeria aegeria</name>
    <dbReference type="NCBI Taxonomy" id="348720"/>
    <lineage>
        <taxon>Eukaryota</taxon>
        <taxon>Metazoa</taxon>
        <taxon>Ecdysozoa</taxon>
        <taxon>Arthropoda</taxon>
        <taxon>Hexapoda</taxon>
        <taxon>Insecta</taxon>
        <taxon>Pterygota</taxon>
        <taxon>Neoptera</taxon>
        <taxon>Endopterygota</taxon>
        <taxon>Lepidoptera</taxon>
        <taxon>Glossata</taxon>
        <taxon>Ditrysia</taxon>
        <taxon>Papilionoidea</taxon>
        <taxon>Nymphalidae</taxon>
        <taxon>Satyrinae</taxon>
        <taxon>Satyrini</taxon>
        <taxon>Parargina</taxon>
        <taxon>Pararge</taxon>
    </lineage>
</organism>
<comment type="caution">
    <text evidence="1">The sequence shown here is derived from an EMBL/GenBank/DDBJ whole genome shotgun (WGS) entry which is preliminary data.</text>
</comment>
<protein>
    <submittedName>
        <fullName evidence="1">Jg16509 protein</fullName>
    </submittedName>
</protein>
<name>A0A8S4S5J3_9NEOP</name>